<evidence type="ECO:0000256" key="3">
    <source>
        <dbReference type="ARBA" id="ARBA00022989"/>
    </source>
</evidence>
<dbReference type="EMBL" id="JAQMWT010000684">
    <property type="protein sequence ID" value="KAJ8598226.1"/>
    <property type="molecule type" value="Genomic_DNA"/>
</dbReference>
<dbReference type="InterPro" id="IPR050186">
    <property type="entry name" value="TPT_transporter"/>
</dbReference>
<feature type="transmembrane region" description="Helical" evidence="5">
    <location>
        <begin position="36"/>
        <end position="56"/>
    </location>
</feature>
<dbReference type="SUPFAM" id="SSF103481">
    <property type="entry name" value="Multidrug resistance efflux transporter EmrE"/>
    <property type="match status" value="1"/>
</dbReference>
<evidence type="ECO:0000256" key="1">
    <source>
        <dbReference type="ARBA" id="ARBA00004141"/>
    </source>
</evidence>
<evidence type="ECO:0000256" key="2">
    <source>
        <dbReference type="ARBA" id="ARBA00022692"/>
    </source>
</evidence>
<evidence type="ECO:0000259" key="6">
    <source>
        <dbReference type="Pfam" id="PF03151"/>
    </source>
</evidence>
<keyword evidence="4 5" id="KW-0472">Membrane</keyword>
<dbReference type="PROSITE" id="PS51257">
    <property type="entry name" value="PROKAR_LIPOPROTEIN"/>
    <property type="match status" value="1"/>
</dbReference>
<dbReference type="Pfam" id="PF03151">
    <property type="entry name" value="TPT"/>
    <property type="match status" value="1"/>
</dbReference>
<dbReference type="InterPro" id="IPR004853">
    <property type="entry name" value="Sugar_P_trans_dom"/>
</dbReference>
<keyword evidence="8" id="KW-1185">Reference proteome</keyword>
<dbReference type="PANTHER" id="PTHR11132">
    <property type="entry name" value="SOLUTE CARRIER FAMILY 35"/>
    <property type="match status" value="1"/>
</dbReference>
<dbReference type="AlphaFoldDB" id="A0AAD7U4P2"/>
<keyword evidence="2 5" id="KW-0812">Transmembrane</keyword>
<organism evidence="7 8">
    <name type="scientific">Chrysophaeum taylorii</name>
    <dbReference type="NCBI Taxonomy" id="2483200"/>
    <lineage>
        <taxon>Eukaryota</taxon>
        <taxon>Sar</taxon>
        <taxon>Stramenopiles</taxon>
        <taxon>Ochrophyta</taxon>
        <taxon>Pelagophyceae</taxon>
        <taxon>Pelagomonadales</taxon>
        <taxon>Pelagomonadaceae</taxon>
        <taxon>Chrysophaeum</taxon>
    </lineage>
</organism>
<proteinExistence type="predicted"/>
<feature type="transmembrane region" description="Helical" evidence="5">
    <location>
        <begin position="7"/>
        <end position="24"/>
    </location>
</feature>
<reference evidence="7" key="1">
    <citation type="submission" date="2023-01" db="EMBL/GenBank/DDBJ databases">
        <title>Metagenome sequencing of chrysophaentin producing Chrysophaeum taylorii.</title>
        <authorList>
            <person name="Davison J."/>
            <person name="Bewley C."/>
        </authorList>
    </citation>
    <scope>NUCLEOTIDE SEQUENCE</scope>
    <source>
        <strain evidence="7">NIES-1699</strain>
    </source>
</reference>
<comment type="caution">
    <text evidence="7">The sequence shown here is derived from an EMBL/GenBank/DDBJ whole genome shotgun (WGS) entry which is preliminary data.</text>
</comment>
<evidence type="ECO:0000313" key="8">
    <source>
        <dbReference type="Proteomes" id="UP001230188"/>
    </source>
</evidence>
<comment type="subcellular location">
    <subcellularLocation>
        <location evidence="1">Membrane</location>
        <topology evidence="1">Multi-pass membrane protein</topology>
    </subcellularLocation>
</comment>
<dbReference type="Proteomes" id="UP001230188">
    <property type="component" value="Unassembled WGS sequence"/>
</dbReference>
<feature type="transmembrane region" description="Helical" evidence="5">
    <location>
        <begin position="77"/>
        <end position="102"/>
    </location>
</feature>
<gene>
    <name evidence="7" type="ORF">CTAYLR_005543</name>
</gene>
<feature type="domain" description="Sugar phosphate transporter" evidence="6">
    <location>
        <begin position="6"/>
        <end position="293"/>
    </location>
</feature>
<protein>
    <recommendedName>
        <fullName evidence="6">Sugar phosphate transporter domain-containing protein</fullName>
    </recommendedName>
</protein>
<dbReference type="GO" id="GO:0016020">
    <property type="term" value="C:membrane"/>
    <property type="evidence" value="ECO:0007669"/>
    <property type="project" value="UniProtKB-SubCell"/>
</dbReference>
<keyword evidence="3 5" id="KW-1133">Transmembrane helix</keyword>
<evidence type="ECO:0000256" key="4">
    <source>
        <dbReference type="ARBA" id="ARBA00023136"/>
    </source>
</evidence>
<name>A0AAD7U4P2_9STRA</name>
<sequence length="296" mass="30854">MRDGARLVLCLFGWYACSALFNVWNKEVLRSQPFPWAVSWCQLLAGVASVAPFWVLGLRAPPRVEARWVARKFGPIAGLHSIAHAAQVVGMGLGSVFMAHVVKATEPVAGTIVGIARGKRTPWKATAALVPVVAGISIAASKPGVSTELISAASIASLASTVSGAVAKALAKAVMTPQAKTEMRLDPGNTYALLTCCSCLLLAPPAWLVDGAALSRAPPEIALKLFLSGAAYYASNEFSFRVLDLLGPVPQAVANSAKRVFILLAAILLLGEAVTPRKAIGSSIALLGVLAYSLSK</sequence>
<accession>A0AAD7U4P2</accession>
<evidence type="ECO:0000313" key="7">
    <source>
        <dbReference type="EMBL" id="KAJ8598226.1"/>
    </source>
</evidence>
<evidence type="ECO:0000256" key="5">
    <source>
        <dbReference type="SAM" id="Phobius"/>
    </source>
</evidence>
<dbReference type="InterPro" id="IPR037185">
    <property type="entry name" value="EmrE-like"/>
</dbReference>